<keyword evidence="4 5" id="KW-0472">Membrane</keyword>
<dbReference type="EMBL" id="MTBM01000008">
    <property type="protein sequence ID" value="OSI09949.1"/>
    <property type="molecule type" value="Genomic_DNA"/>
</dbReference>
<name>A0A1X3CQC1_9NEIS</name>
<evidence type="ECO:0000313" key="11">
    <source>
        <dbReference type="Proteomes" id="UP000254055"/>
    </source>
</evidence>
<organism evidence="8 11">
    <name type="scientific">Neisseria zoodegmatis</name>
    <dbReference type="NCBI Taxonomy" id="326523"/>
    <lineage>
        <taxon>Bacteria</taxon>
        <taxon>Pseudomonadati</taxon>
        <taxon>Pseudomonadota</taxon>
        <taxon>Betaproteobacteria</taxon>
        <taxon>Neisseriales</taxon>
        <taxon>Neisseriaceae</taxon>
        <taxon>Neisseria</taxon>
    </lineage>
</organism>
<dbReference type="GO" id="GO:0016020">
    <property type="term" value="C:membrane"/>
    <property type="evidence" value="ECO:0007669"/>
    <property type="project" value="UniProtKB-SubCell"/>
</dbReference>
<dbReference type="KEGG" id="nzo:SAMEA4504057_0471"/>
<dbReference type="EMBL" id="UGRS01000002">
    <property type="protein sequence ID" value="SUA44086.1"/>
    <property type="molecule type" value="Genomic_DNA"/>
</dbReference>
<dbReference type="InterPro" id="IPR050997">
    <property type="entry name" value="MAPEG"/>
</dbReference>
<feature type="transmembrane region" description="Helical" evidence="5">
    <location>
        <begin position="68"/>
        <end position="89"/>
    </location>
</feature>
<accession>A0A1X3CQC1</accession>
<comment type="subcellular location">
    <subcellularLocation>
        <location evidence="1">Membrane</location>
        <topology evidence="1">Multi-pass membrane protein</topology>
    </subcellularLocation>
</comment>
<gene>
    <name evidence="6" type="ORF">BWD10_07055</name>
    <name evidence="8" type="ORF">NCTC12229_01570</name>
    <name evidence="7" type="ORF">SAMEA4504057_00471</name>
</gene>
<dbReference type="PANTHER" id="PTHR10250">
    <property type="entry name" value="MICROSOMAL GLUTATHIONE S-TRANSFERASE"/>
    <property type="match status" value="1"/>
</dbReference>
<reference evidence="6 9" key="1">
    <citation type="submission" date="2017-01" db="EMBL/GenBank/DDBJ databases">
        <authorList>
            <person name="Wolfgang W.J."/>
            <person name="Cole J."/>
            <person name="Wroblewski D."/>
            <person name="Mcginnis J."/>
            <person name="Musser K.A."/>
        </authorList>
    </citation>
    <scope>NUCLEOTIDE SEQUENCE [LARGE SCALE GENOMIC DNA]</scope>
    <source>
        <strain evidence="6 9">DSM 21643</strain>
    </source>
</reference>
<dbReference type="RefSeq" id="WP_085363697.1">
    <property type="nucleotide sequence ID" value="NZ_LT906434.1"/>
</dbReference>
<dbReference type="Pfam" id="PF01124">
    <property type="entry name" value="MAPEG"/>
    <property type="match status" value="1"/>
</dbReference>
<keyword evidence="8" id="KW-0808">Transferase</keyword>
<dbReference type="SUPFAM" id="SSF161084">
    <property type="entry name" value="MAPEG domain-like"/>
    <property type="match status" value="1"/>
</dbReference>
<protein>
    <submittedName>
        <fullName evidence="8">Uncharacterized relative of glutathione S-transferase, MAPEG superfamily</fullName>
    </submittedName>
</protein>
<reference evidence="7 10" key="2">
    <citation type="submission" date="2017-06" db="EMBL/GenBank/DDBJ databases">
        <authorList>
            <consortium name="Pathogen Informatics"/>
        </authorList>
    </citation>
    <scope>NUCLEOTIDE SEQUENCE [LARGE SCALE GENOMIC DNA]</scope>
    <source>
        <strain evidence="7 10">NCTC12230</strain>
    </source>
</reference>
<evidence type="ECO:0000256" key="2">
    <source>
        <dbReference type="ARBA" id="ARBA00022692"/>
    </source>
</evidence>
<proteinExistence type="predicted"/>
<keyword evidence="2 5" id="KW-0812">Transmembrane</keyword>
<evidence type="ECO:0000313" key="8">
    <source>
        <dbReference type="EMBL" id="SUA44086.1"/>
    </source>
</evidence>
<dbReference type="InterPro" id="IPR001129">
    <property type="entry name" value="Membr-assoc_MAPEG"/>
</dbReference>
<evidence type="ECO:0000313" key="6">
    <source>
        <dbReference type="EMBL" id="OSI09949.1"/>
    </source>
</evidence>
<keyword evidence="9" id="KW-1185">Reference proteome</keyword>
<dbReference type="OrthoDB" id="464934at2"/>
<dbReference type="Proteomes" id="UP000193466">
    <property type="component" value="Unassembled WGS sequence"/>
</dbReference>
<feature type="transmembrane region" description="Helical" evidence="5">
    <location>
        <begin position="101"/>
        <end position="124"/>
    </location>
</feature>
<evidence type="ECO:0000313" key="7">
    <source>
        <dbReference type="EMBL" id="SNU78985.1"/>
    </source>
</evidence>
<dbReference type="GO" id="GO:0004602">
    <property type="term" value="F:glutathione peroxidase activity"/>
    <property type="evidence" value="ECO:0007669"/>
    <property type="project" value="TreeGrafter"/>
</dbReference>
<dbReference type="Proteomes" id="UP000215033">
    <property type="component" value="Chromosome 1"/>
</dbReference>
<reference evidence="8 11" key="3">
    <citation type="submission" date="2018-06" db="EMBL/GenBank/DDBJ databases">
        <authorList>
            <consortium name="Pathogen Informatics"/>
            <person name="Doyle S."/>
        </authorList>
    </citation>
    <scope>NUCLEOTIDE SEQUENCE [LARGE SCALE GENOMIC DNA]</scope>
    <source>
        <strain evidence="8 11">NCTC12229</strain>
    </source>
</reference>
<dbReference type="EMBL" id="LT906434">
    <property type="protein sequence ID" value="SNU78985.1"/>
    <property type="molecule type" value="Genomic_DNA"/>
</dbReference>
<dbReference type="InterPro" id="IPR023352">
    <property type="entry name" value="MAPEG-like_dom_sf"/>
</dbReference>
<dbReference type="GO" id="GO:0004364">
    <property type="term" value="F:glutathione transferase activity"/>
    <property type="evidence" value="ECO:0007669"/>
    <property type="project" value="TreeGrafter"/>
</dbReference>
<dbReference type="GO" id="GO:0006691">
    <property type="term" value="P:leukotriene metabolic process"/>
    <property type="evidence" value="ECO:0007669"/>
    <property type="project" value="UniProtKB-ARBA"/>
</dbReference>
<evidence type="ECO:0000256" key="3">
    <source>
        <dbReference type="ARBA" id="ARBA00022989"/>
    </source>
</evidence>
<sequence length="126" mass="13956">MNLIHTVALLALIQYLYFGFAVGRARAKYGVNAPAVSGNEHFERAFRIQANTLEQLVVFLPALFIASFYWNETLIAAIGAVYLIGRFLYRRAYTADPQTRAVGFLLTIIPTFILILAGLAGAVFRA</sequence>
<dbReference type="Gene3D" id="1.20.120.550">
    <property type="entry name" value="Membrane associated eicosanoid/glutathione metabolism-like domain"/>
    <property type="match status" value="1"/>
</dbReference>
<evidence type="ECO:0000313" key="9">
    <source>
        <dbReference type="Proteomes" id="UP000193466"/>
    </source>
</evidence>
<evidence type="ECO:0000256" key="4">
    <source>
        <dbReference type="ARBA" id="ARBA00023136"/>
    </source>
</evidence>
<evidence type="ECO:0000256" key="5">
    <source>
        <dbReference type="SAM" id="Phobius"/>
    </source>
</evidence>
<dbReference type="PANTHER" id="PTHR10250:SF15">
    <property type="entry name" value="MICROSOMAL GLUTATHIONE S-TRANSFERASE-RELATED"/>
    <property type="match status" value="1"/>
</dbReference>
<dbReference type="AlphaFoldDB" id="A0A1X3CQC1"/>
<dbReference type="Proteomes" id="UP000254055">
    <property type="component" value="Unassembled WGS sequence"/>
</dbReference>
<dbReference type="STRING" id="326523.BWD10_07055"/>
<keyword evidence="3 5" id="KW-1133">Transmembrane helix</keyword>
<evidence type="ECO:0000313" key="10">
    <source>
        <dbReference type="Proteomes" id="UP000215033"/>
    </source>
</evidence>
<evidence type="ECO:0000256" key="1">
    <source>
        <dbReference type="ARBA" id="ARBA00004141"/>
    </source>
</evidence>